<keyword evidence="1" id="KW-0472">Membrane</keyword>
<accession>A0A7C9A022</accession>
<evidence type="ECO:0000313" key="2">
    <source>
        <dbReference type="EMBL" id="MBA4654837.1"/>
    </source>
</evidence>
<feature type="transmembrane region" description="Helical" evidence="1">
    <location>
        <begin position="94"/>
        <end position="111"/>
    </location>
</feature>
<proteinExistence type="predicted"/>
<sequence>MHGLHSLHSFPLAFHSGCLQLNPEKVNCLCVILWFLWDSNLGIRICTKFFGVYWYPVQKPATHNLVILECIMIYTWGSRRSQIGFISKREKSHGGLTSGMVILFVGFLLVCR</sequence>
<dbReference type="AlphaFoldDB" id="A0A7C9A022"/>
<keyword evidence="1" id="KW-0812">Transmembrane</keyword>
<reference evidence="2" key="1">
    <citation type="journal article" date="2013" name="J. Plant Res.">
        <title>Effect of fungi and light on seed germination of three Opuntia species from semiarid lands of central Mexico.</title>
        <authorList>
            <person name="Delgado-Sanchez P."/>
            <person name="Jimenez-Bremont J.F."/>
            <person name="Guerrero-Gonzalez Mde L."/>
            <person name="Flores J."/>
        </authorList>
    </citation>
    <scope>NUCLEOTIDE SEQUENCE</scope>
    <source>
        <tissue evidence="2">Cladode</tissue>
    </source>
</reference>
<name>A0A7C9A022_OPUST</name>
<protein>
    <submittedName>
        <fullName evidence="2">Uncharacterized protein</fullName>
    </submittedName>
</protein>
<dbReference type="EMBL" id="GISG01184961">
    <property type="protein sequence ID" value="MBA4654837.1"/>
    <property type="molecule type" value="Transcribed_RNA"/>
</dbReference>
<keyword evidence="1" id="KW-1133">Transmembrane helix</keyword>
<evidence type="ECO:0000256" key="1">
    <source>
        <dbReference type="SAM" id="Phobius"/>
    </source>
</evidence>
<reference evidence="2" key="2">
    <citation type="submission" date="2020-07" db="EMBL/GenBank/DDBJ databases">
        <authorList>
            <person name="Vera ALvarez R."/>
            <person name="Arias-Moreno D.M."/>
            <person name="Jimenez-Jacinto V."/>
            <person name="Jimenez-Bremont J.F."/>
            <person name="Swaminathan K."/>
            <person name="Moose S.P."/>
            <person name="Guerrero-Gonzalez M.L."/>
            <person name="Marino-Ramirez L."/>
            <person name="Landsman D."/>
            <person name="Rodriguez-Kessler M."/>
            <person name="Delgado-Sanchez P."/>
        </authorList>
    </citation>
    <scope>NUCLEOTIDE SEQUENCE</scope>
    <source>
        <tissue evidence="2">Cladode</tissue>
    </source>
</reference>
<organism evidence="2">
    <name type="scientific">Opuntia streptacantha</name>
    <name type="common">Prickly pear cactus</name>
    <name type="synonym">Opuntia cardona</name>
    <dbReference type="NCBI Taxonomy" id="393608"/>
    <lineage>
        <taxon>Eukaryota</taxon>
        <taxon>Viridiplantae</taxon>
        <taxon>Streptophyta</taxon>
        <taxon>Embryophyta</taxon>
        <taxon>Tracheophyta</taxon>
        <taxon>Spermatophyta</taxon>
        <taxon>Magnoliopsida</taxon>
        <taxon>eudicotyledons</taxon>
        <taxon>Gunneridae</taxon>
        <taxon>Pentapetalae</taxon>
        <taxon>Caryophyllales</taxon>
        <taxon>Cactineae</taxon>
        <taxon>Cactaceae</taxon>
        <taxon>Opuntioideae</taxon>
        <taxon>Opuntia</taxon>
    </lineage>
</organism>